<reference evidence="3 4" key="1">
    <citation type="submission" date="2019-08" db="EMBL/GenBank/DDBJ databases">
        <title>Draft genome sequences of two oriental melons (Cucumis melo L. var makuwa).</title>
        <authorList>
            <person name="Kwon S.-Y."/>
        </authorList>
    </citation>
    <scope>NUCLEOTIDE SEQUENCE [LARGE SCALE GENOMIC DNA]</scope>
    <source>
        <strain evidence="4">cv. Chang Bougi</strain>
        <strain evidence="3">cv. SW 3</strain>
        <tissue evidence="2">Leaf</tissue>
    </source>
</reference>
<sequence length="120" mass="13688">MVSRSSTEAEYIALASVSSEITWQTHVLQDLQIPRQAPALIYCDNHASISIASNPIFHECTKHIEIDCHFIHDKIQQGQQKLLSIKSSHQLADMFTKPLPLSTIHELMFKMEIRNLYTPS</sequence>
<accession>A0A5D3DK31</accession>
<evidence type="ECO:0000313" key="3">
    <source>
        <dbReference type="Proteomes" id="UP000321393"/>
    </source>
</evidence>
<dbReference type="PANTHER" id="PTHR11439:SF470">
    <property type="entry name" value="CYSTEINE-RICH RLK (RECEPTOR-LIKE PROTEIN KINASE) 8"/>
    <property type="match status" value="1"/>
</dbReference>
<gene>
    <name evidence="2" type="ORF">E5676_scaffold500G001350</name>
    <name evidence="1" type="ORF">E6C27_scaffold30G001140</name>
</gene>
<evidence type="ECO:0000313" key="1">
    <source>
        <dbReference type="EMBL" id="KAA0045118.1"/>
    </source>
</evidence>
<name>A0A5D3DK31_CUCMM</name>
<dbReference type="PANTHER" id="PTHR11439">
    <property type="entry name" value="GAG-POL-RELATED RETROTRANSPOSON"/>
    <property type="match status" value="1"/>
</dbReference>
<dbReference type="EMBL" id="SSTD01004451">
    <property type="protein sequence ID" value="TYK23619.1"/>
    <property type="molecule type" value="Genomic_DNA"/>
</dbReference>
<evidence type="ECO:0000313" key="2">
    <source>
        <dbReference type="EMBL" id="TYK23619.1"/>
    </source>
</evidence>
<comment type="caution">
    <text evidence="2">The sequence shown here is derived from an EMBL/GenBank/DDBJ whole genome shotgun (WGS) entry which is preliminary data.</text>
</comment>
<dbReference type="OrthoDB" id="414945at2759"/>
<dbReference type="CDD" id="cd09272">
    <property type="entry name" value="RNase_HI_RT_Ty1"/>
    <property type="match status" value="1"/>
</dbReference>
<dbReference type="Proteomes" id="UP000321947">
    <property type="component" value="Unassembled WGS sequence"/>
</dbReference>
<evidence type="ECO:0000313" key="4">
    <source>
        <dbReference type="Proteomes" id="UP000321947"/>
    </source>
</evidence>
<dbReference type="Proteomes" id="UP000321393">
    <property type="component" value="Unassembled WGS sequence"/>
</dbReference>
<organism evidence="2 4">
    <name type="scientific">Cucumis melo var. makuwa</name>
    <name type="common">Oriental melon</name>
    <dbReference type="NCBI Taxonomy" id="1194695"/>
    <lineage>
        <taxon>Eukaryota</taxon>
        <taxon>Viridiplantae</taxon>
        <taxon>Streptophyta</taxon>
        <taxon>Embryophyta</taxon>
        <taxon>Tracheophyta</taxon>
        <taxon>Spermatophyta</taxon>
        <taxon>Magnoliopsida</taxon>
        <taxon>eudicotyledons</taxon>
        <taxon>Gunneridae</taxon>
        <taxon>Pentapetalae</taxon>
        <taxon>rosids</taxon>
        <taxon>fabids</taxon>
        <taxon>Cucurbitales</taxon>
        <taxon>Cucurbitaceae</taxon>
        <taxon>Benincaseae</taxon>
        <taxon>Cucumis</taxon>
    </lineage>
</organism>
<proteinExistence type="predicted"/>
<protein>
    <submittedName>
        <fullName evidence="1 2">Mitochondrial protein</fullName>
    </submittedName>
</protein>
<dbReference type="STRING" id="1194695.A0A5D3DK31"/>
<dbReference type="AlphaFoldDB" id="A0A5D3DK31"/>
<dbReference type="EMBL" id="SSTE01014747">
    <property type="protein sequence ID" value="KAA0045118.1"/>
    <property type="molecule type" value="Genomic_DNA"/>
</dbReference>